<feature type="domain" description="HTH cro/C1-type" evidence="1">
    <location>
        <begin position="16"/>
        <end position="70"/>
    </location>
</feature>
<dbReference type="Proteomes" id="UP000605148">
    <property type="component" value="Unassembled WGS sequence"/>
</dbReference>
<protein>
    <submittedName>
        <fullName evidence="2">XRE family transcriptional regulator</fullName>
    </submittedName>
</protein>
<organism evidence="2 3">
    <name type="scientific">Roseibium aquae</name>
    <dbReference type="NCBI Taxonomy" id="1323746"/>
    <lineage>
        <taxon>Bacteria</taxon>
        <taxon>Pseudomonadati</taxon>
        <taxon>Pseudomonadota</taxon>
        <taxon>Alphaproteobacteria</taxon>
        <taxon>Hyphomicrobiales</taxon>
        <taxon>Stappiaceae</taxon>
        <taxon>Roseibium</taxon>
    </lineage>
</organism>
<evidence type="ECO:0000259" key="1">
    <source>
        <dbReference type="PROSITE" id="PS50943"/>
    </source>
</evidence>
<dbReference type="AlphaFoldDB" id="A0A916WWS1"/>
<dbReference type="SMART" id="SM00530">
    <property type="entry name" value="HTH_XRE"/>
    <property type="match status" value="1"/>
</dbReference>
<reference evidence="2" key="1">
    <citation type="journal article" date="2014" name="Int. J. Syst. Evol. Microbiol.">
        <title>Complete genome sequence of Corynebacterium casei LMG S-19264T (=DSM 44701T), isolated from a smear-ripened cheese.</title>
        <authorList>
            <consortium name="US DOE Joint Genome Institute (JGI-PGF)"/>
            <person name="Walter F."/>
            <person name="Albersmeier A."/>
            <person name="Kalinowski J."/>
            <person name="Ruckert C."/>
        </authorList>
    </citation>
    <scope>NUCLEOTIDE SEQUENCE</scope>
    <source>
        <strain evidence="2">CGMCC 1.12426</strain>
    </source>
</reference>
<comment type="caution">
    <text evidence="2">The sequence shown here is derived from an EMBL/GenBank/DDBJ whole genome shotgun (WGS) entry which is preliminary data.</text>
</comment>
<evidence type="ECO:0000313" key="3">
    <source>
        <dbReference type="Proteomes" id="UP000605148"/>
    </source>
</evidence>
<dbReference type="InterPro" id="IPR010982">
    <property type="entry name" value="Lambda_DNA-bd_dom_sf"/>
</dbReference>
<dbReference type="GO" id="GO:0003677">
    <property type="term" value="F:DNA binding"/>
    <property type="evidence" value="ECO:0007669"/>
    <property type="project" value="InterPro"/>
</dbReference>
<gene>
    <name evidence="2" type="ORF">GCM10011316_04980</name>
</gene>
<name>A0A916WWS1_9HYPH</name>
<evidence type="ECO:0000313" key="2">
    <source>
        <dbReference type="EMBL" id="GGB35849.1"/>
    </source>
</evidence>
<dbReference type="PROSITE" id="PS50943">
    <property type="entry name" value="HTH_CROC1"/>
    <property type="match status" value="1"/>
</dbReference>
<dbReference type="EMBL" id="BMFA01000001">
    <property type="protein sequence ID" value="GGB35849.1"/>
    <property type="molecule type" value="Genomic_DNA"/>
</dbReference>
<dbReference type="RefSeq" id="WP_150494093.1">
    <property type="nucleotide sequence ID" value="NZ_BMFA01000001.1"/>
</dbReference>
<proteinExistence type="predicted"/>
<dbReference type="OrthoDB" id="8895516at2"/>
<sequence>MDKRDRAILFRERLGKALNERTMNRSDLARAAALDRSTVSQLLSEGAPRLPNGQALAAIASTLGVSSDWLLGLSSHEGVAADVLDQAVQVAETDRNPVDEHLLAWYRESAGAKVRHVPANLPDVLKTEDVLTLEYSGATVKTPGQAISDTRVRRALLRRPESDMEIAVAKDALEGLARGEGLWARLPVETRKAQLLYTGQMLNDLYPSLRLHLFGAHDRYSAPFTVFGQKRAALYIGQRYLVFTATAHVQLLTSHFDDLVRNAQVRSHEAGDFAVDLAQSMPLSGHRAQTRP</sequence>
<dbReference type="SUPFAM" id="SSF47413">
    <property type="entry name" value="lambda repressor-like DNA-binding domains"/>
    <property type="match status" value="1"/>
</dbReference>
<accession>A0A916WWS1</accession>
<dbReference type="InterPro" id="IPR001387">
    <property type="entry name" value="Cro/C1-type_HTH"/>
</dbReference>
<reference evidence="2" key="2">
    <citation type="submission" date="2020-09" db="EMBL/GenBank/DDBJ databases">
        <authorList>
            <person name="Sun Q."/>
            <person name="Zhou Y."/>
        </authorList>
    </citation>
    <scope>NUCLEOTIDE SEQUENCE</scope>
    <source>
        <strain evidence="2">CGMCC 1.12426</strain>
    </source>
</reference>
<dbReference type="Gene3D" id="1.10.260.40">
    <property type="entry name" value="lambda repressor-like DNA-binding domains"/>
    <property type="match status" value="1"/>
</dbReference>
<keyword evidence="3" id="KW-1185">Reference proteome</keyword>
<dbReference type="CDD" id="cd00093">
    <property type="entry name" value="HTH_XRE"/>
    <property type="match status" value="1"/>
</dbReference>
<dbReference type="Pfam" id="PF13443">
    <property type="entry name" value="HTH_26"/>
    <property type="match status" value="1"/>
</dbReference>